<gene>
    <name evidence="1" type="ORF">CCMP2556_LOCUS10364</name>
</gene>
<sequence>MPLNILWGLSAFDLVHRKVGWKIIVLWVVAALSLLVASMAVFGWLCESRRQARKQLKHQVILNMEVRLARTICFFPLHICVMACVCLIFPSTAYSLELVMAIAASVVMACLVQYYLMALGGGRAGRASAQLLEKTPQKKWWMASYCGGVNDMLPGMGFVYSRQPHSLELPDIHRAVKLVELFMWIYISTSALQVALSVIPTSVHKDEDGWCVEAAVVSPGISTAILICQVLSTFVGSAGFSIISSATDEVYKAVDPDNDYNFKRKAVTGGCYLQLPLVKVWILDRETVV</sequence>
<proteinExistence type="predicted"/>
<keyword evidence="2" id="KW-1185">Reference proteome</keyword>
<dbReference type="EMBL" id="CAXAMN010004836">
    <property type="protein sequence ID" value="CAK9011188.1"/>
    <property type="molecule type" value="Genomic_DNA"/>
</dbReference>
<evidence type="ECO:0000313" key="1">
    <source>
        <dbReference type="EMBL" id="CAK9011188.1"/>
    </source>
</evidence>
<reference evidence="1 2" key="1">
    <citation type="submission" date="2024-02" db="EMBL/GenBank/DDBJ databases">
        <authorList>
            <person name="Chen Y."/>
            <person name="Shah S."/>
            <person name="Dougan E. K."/>
            <person name="Thang M."/>
            <person name="Chan C."/>
        </authorList>
    </citation>
    <scope>NUCLEOTIDE SEQUENCE [LARGE SCALE GENOMIC DNA]</scope>
</reference>
<protein>
    <submittedName>
        <fullName evidence="1">Uncharacterized protein</fullName>
    </submittedName>
</protein>
<comment type="caution">
    <text evidence="1">The sequence shown here is derived from an EMBL/GenBank/DDBJ whole genome shotgun (WGS) entry which is preliminary data.</text>
</comment>
<name>A0ABP0J9X0_9DINO</name>
<evidence type="ECO:0000313" key="2">
    <source>
        <dbReference type="Proteomes" id="UP001642484"/>
    </source>
</evidence>
<dbReference type="Proteomes" id="UP001642484">
    <property type="component" value="Unassembled WGS sequence"/>
</dbReference>
<organism evidence="1 2">
    <name type="scientific">Durusdinium trenchii</name>
    <dbReference type="NCBI Taxonomy" id="1381693"/>
    <lineage>
        <taxon>Eukaryota</taxon>
        <taxon>Sar</taxon>
        <taxon>Alveolata</taxon>
        <taxon>Dinophyceae</taxon>
        <taxon>Suessiales</taxon>
        <taxon>Symbiodiniaceae</taxon>
        <taxon>Durusdinium</taxon>
    </lineage>
</organism>
<accession>A0ABP0J9X0</accession>